<dbReference type="InterPro" id="IPR044068">
    <property type="entry name" value="CB"/>
</dbReference>
<keyword evidence="7" id="KW-1185">Reference proteome</keyword>
<evidence type="ECO:0000256" key="4">
    <source>
        <dbReference type="PROSITE-ProRule" id="PRU01248"/>
    </source>
</evidence>
<proteinExistence type="inferred from homology"/>
<keyword evidence="3 4" id="KW-0238">DNA-binding</keyword>
<evidence type="ECO:0000313" key="6">
    <source>
        <dbReference type="EMBL" id="SUO96204.1"/>
    </source>
</evidence>
<dbReference type="InterPro" id="IPR025166">
    <property type="entry name" value="Integrase_DNA_bind_dom"/>
</dbReference>
<name>A0A380MVJ0_9GAMM</name>
<dbReference type="Pfam" id="PF22022">
    <property type="entry name" value="Phage_int_M"/>
    <property type="match status" value="1"/>
</dbReference>
<dbReference type="GO" id="GO:0003677">
    <property type="term" value="F:DNA binding"/>
    <property type="evidence" value="ECO:0007669"/>
    <property type="project" value="UniProtKB-UniRule"/>
</dbReference>
<dbReference type="Proteomes" id="UP000254601">
    <property type="component" value="Unassembled WGS sequence"/>
</dbReference>
<evidence type="ECO:0000259" key="5">
    <source>
        <dbReference type="PROSITE" id="PS51900"/>
    </source>
</evidence>
<accession>A0A380MVJ0</accession>
<dbReference type="SUPFAM" id="SSF56349">
    <property type="entry name" value="DNA breaking-rejoining enzymes"/>
    <property type="match status" value="1"/>
</dbReference>
<evidence type="ECO:0000256" key="1">
    <source>
        <dbReference type="ARBA" id="ARBA00008857"/>
    </source>
</evidence>
<dbReference type="EMBL" id="UHIC01000001">
    <property type="protein sequence ID" value="SUO96204.1"/>
    <property type="molecule type" value="Genomic_DNA"/>
</dbReference>
<organism evidence="6 7">
    <name type="scientific">Suttonella ornithocola</name>
    <dbReference type="NCBI Taxonomy" id="279832"/>
    <lineage>
        <taxon>Bacteria</taxon>
        <taxon>Pseudomonadati</taxon>
        <taxon>Pseudomonadota</taxon>
        <taxon>Gammaproteobacteria</taxon>
        <taxon>Cardiobacteriales</taxon>
        <taxon>Cardiobacteriaceae</taxon>
        <taxon>Suttonella</taxon>
    </lineage>
</organism>
<dbReference type="InterPro" id="IPR011010">
    <property type="entry name" value="DNA_brk_join_enz"/>
</dbReference>
<dbReference type="RefSeq" id="WP_072577584.1">
    <property type="nucleotide sequence ID" value="NZ_LWHB01000219.1"/>
</dbReference>
<sequence length="205" mass="23641">MNTEQKVRLRELIIQQAKFTGTPKKLFDGGGLFLYITKSGKYWYYRYRYQGKDKVLSLGKYPVISLKKARELHIAAKSVLLAGDDPNQEKEQAKAKRTATRQSFRAIADEWYQHKKPGWKNPKHAQQVINTLTTYVFPHIGDRDITHIMPVEVFQILSAISDKPETASRVKQRINAVFDFAIQTGRTTYIVQSSKTQPNPKQIKE</sequence>
<dbReference type="Gene3D" id="3.30.160.390">
    <property type="entry name" value="Integrase, DNA-binding domain"/>
    <property type="match status" value="1"/>
</dbReference>
<protein>
    <submittedName>
        <fullName evidence="6">Prophage CPS-53 integrase</fullName>
    </submittedName>
</protein>
<dbReference type="InterPro" id="IPR050808">
    <property type="entry name" value="Phage_Integrase"/>
</dbReference>
<evidence type="ECO:0000256" key="3">
    <source>
        <dbReference type="ARBA" id="ARBA00023125"/>
    </source>
</evidence>
<dbReference type="PANTHER" id="PTHR30629">
    <property type="entry name" value="PROPHAGE INTEGRASE"/>
    <property type="match status" value="1"/>
</dbReference>
<dbReference type="Gene3D" id="1.10.150.130">
    <property type="match status" value="1"/>
</dbReference>
<dbReference type="AlphaFoldDB" id="A0A380MVJ0"/>
<comment type="similarity">
    <text evidence="1">Belongs to the 'phage' integrase family.</text>
</comment>
<evidence type="ECO:0000256" key="2">
    <source>
        <dbReference type="ARBA" id="ARBA00022908"/>
    </source>
</evidence>
<dbReference type="PROSITE" id="PS51900">
    <property type="entry name" value="CB"/>
    <property type="match status" value="1"/>
</dbReference>
<dbReference type="InterPro" id="IPR038488">
    <property type="entry name" value="Integrase_DNA-bd_sf"/>
</dbReference>
<feature type="domain" description="Core-binding (CB)" evidence="5">
    <location>
        <begin position="102"/>
        <end position="182"/>
    </location>
</feature>
<gene>
    <name evidence="6" type="primary">intS_3</name>
    <name evidence="6" type="ORF">NCTC13337_01749</name>
</gene>
<evidence type="ECO:0000313" key="7">
    <source>
        <dbReference type="Proteomes" id="UP000254601"/>
    </source>
</evidence>
<dbReference type="InterPro" id="IPR053876">
    <property type="entry name" value="Phage_int_M"/>
</dbReference>
<reference evidence="6 7" key="1">
    <citation type="submission" date="2018-06" db="EMBL/GenBank/DDBJ databases">
        <authorList>
            <consortium name="Pathogen Informatics"/>
            <person name="Doyle S."/>
        </authorList>
    </citation>
    <scope>NUCLEOTIDE SEQUENCE [LARGE SCALE GENOMIC DNA]</scope>
    <source>
        <strain evidence="6 7">NCTC13337</strain>
    </source>
</reference>
<dbReference type="PANTHER" id="PTHR30629:SF2">
    <property type="entry name" value="PROPHAGE INTEGRASE INTS-RELATED"/>
    <property type="match status" value="1"/>
</dbReference>
<keyword evidence="2" id="KW-0229">DNA integration</keyword>
<dbReference type="InterPro" id="IPR010998">
    <property type="entry name" value="Integrase_recombinase_N"/>
</dbReference>
<dbReference type="Pfam" id="PF13356">
    <property type="entry name" value="Arm-DNA-bind_3"/>
    <property type="match status" value="1"/>
</dbReference>
<dbReference type="GO" id="GO:0015074">
    <property type="term" value="P:DNA integration"/>
    <property type="evidence" value="ECO:0007669"/>
    <property type="project" value="UniProtKB-KW"/>
</dbReference>